<keyword evidence="1" id="KW-0472">Membrane</keyword>
<comment type="caution">
    <text evidence="2">The sequence shown here is derived from an EMBL/GenBank/DDBJ whole genome shotgun (WGS) entry which is preliminary data.</text>
</comment>
<evidence type="ECO:0000313" key="2">
    <source>
        <dbReference type="EMBL" id="TDN44961.1"/>
    </source>
</evidence>
<dbReference type="RefSeq" id="WP_133595014.1">
    <property type="nucleotide sequence ID" value="NZ_SNVV01000033.1"/>
</dbReference>
<dbReference type="EMBL" id="SNVV01000033">
    <property type="protein sequence ID" value="TDN44961.1"/>
    <property type="molecule type" value="Genomic_DNA"/>
</dbReference>
<accession>A0A4R6DJL4</accession>
<gene>
    <name evidence="2" type="ORF">C7389_1336</name>
</gene>
<organism evidence="2 3">
    <name type="scientific">Azoarcus indigens</name>
    <dbReference type="NCBI Taxonomy" id="29545"/>
    <lineage>
        <taxon>Bacteria</taxon>
        <taxon>Pseudomonadati</taxon>
        <taxon>Pseudomonadota</taxon>
        <taxon>Betaproteobacteria</taxon>
        <taxon>Rhodocyclales</taxon>
        <taxon>Zoogloeaceae</taxon>
        <taxon>Azoarcus</taxon>
    </lineage>
</organism>
<reference evidence="2 3" key="1">
    <citation type="submission" date="2019-03" db="EMBL/GenBank/DDBJ databases">
        <title>Genomic Encyclopedia of Type Strains, Phase IV (KMG-IV): sequencing the most valuable type-strain genomes for metagenomic binning, comparative biology and taxonomic classification.</title>
        <authorList>
            <person name="Goeker M."/>
        </authorList>
    </citation>
    <scope>NUCLEOTIDE SEQUENCE [LARGE SCALE GENOMIC DNA]</scope>
    <source>
        <strain evidence="2 3">DSM 12121</strain>
    </source>
</reference>
<keyword evidence="1" id="KW-1133">Transmembrane helix</keyword>
<protein>
    <submittedName>
        <fullName evidence="2">Uncharacterized protein</fullName>
    </submittedName>
</protein>
<feature type="transmembrane region" description="Helical" evidence="1">
    <location>
        <begin position="106"/>
        <end position="125"/>
    </location>
</feature>
<name>A0A4R6DJL4_9RHOO</name>
<dbReference type="Proteomes" id="UP000295129">
    <property type="component" value="Unassembled WGS sequence"/>
</dbReference>
<feature type="transmembrane region" description="Helical" evidence="1">
    <location>
        <begin position="80"/>
        <end position="100"/>
    </location>
</feature>
<evidence type="ECO:0000313" key="3">
    <source>
        <dbReference type="Proteomes" id="UP000295129"/>
    </source>
</evidence>
<keyword evidence="1" id="KW-0812">Transmembrane</keyword>
<dbReference type="AlphaFoldDB" id="A0A4R6DJL4"/>
<sequence>MPIRFVIDARAASADELAEFQLHQEQRLLGALAGGPQAGQAGRVVSLEYRLPRSETSQAAVPPATAYQETMATLRYYGGVRYILLPIYLSIVGALAGQYYKSGNPVPEMLLICTGIFLSLLFLVFEIGLSKNLKKLWAAVGEMLGNPKDSKGHLIGPLAHRDNAAWLSFLRWALAAPYVVGVLLGGYAWLGR</sequence>
<feature type="transmembrane region" description="Helical" evidence="1">
    <location>
        <begin position="169"/>
        <end position="190"/>
    </location>
</feature>
<keyword evidence="3" id="KW-1185">Reference proteome</keyword>
<proteinExistence type="predicted"/>
<evidence type="ECO:0000256" key="1">
    <source>
        <dbReference type="SAM" id="Phobius"/>
    </source>
</evidence>